<dbReference type="STRING" id="1324352.OK18_02400"/>
<dbReference type="PATRIC" id="fig|1324352.5.peg.525"/>
<sequence length="74" mass="8585">MLYFNIFNIVIDSKDTKSLRVGEKECGEFVNDIYMLGSWRLEEGSHKEQKNNLNSILSAFFNLFIIVTVKLILP</sequence>
<evidence type="ECO:0000313" key="1">
    <source>
        <dbReference type="EMBL" id="AKK71640.1"/>
    </source>
</evidence>
<organism evidence="1 2">
    <name type="scientific">Chryseobacterium gallinarum</name>
    <dbReference type="NCBI Taxonomy" id="1324352"/>
    <lineage>
        <taxon>Bacteria</taxon>
        <taxon>Pseudomonadati</taxon>
        <taxon>Bacteroidota</taxon>
        <taxon>Flavobacteriia</taxon>
        <taxon>Flavobacteriales</taxon>
        <taxon>Weeksellaceae</taxon>
        <taxon>Chryseobacterium group</taxon>
        <taxon>Chryseobacterium</taxon>
    </lineage>
</organism>
<proteinExistence type="predicted"/>
<dbReference type="Proteomes" id="UP000035213">
    <property type="component" value="Chromosome"/>
</dbReference>
<reference evidence="1 2" key="1">
    <citation type="submission" date="2014-11" db="EMBL/GenBank/DDBJ databases">
        <authorList>
            <person name="Park G.-S."/>
            <person name="Hong S.-J."/>
            <person name="Jung B.K."/>
            <person name="Khan A.R."/>
            <person name="Kwak Y."/>
            <person name="Shin J.-H."/>
        </authorList>
    </citation>
    <scope>NUCLEOTIDE SEQUENCE [LARGE SCALE GENOMIC DNA]</scope>
    <source>
        <strain evidence="1 2">DSM 27622</strain>
    </source>
</reference>
<accession>A0A0G3LZ41</accession>
<protein>
    <submittedName>
        <fullName evidence="1">Uncharacterized protein</fullName>
    </submittedName>
</protein>
<evidence type="ECO:0000313" key="2">
    <source>
        <dbReference type="Proteomes" id="UP000035213"/>
    </source>
</evidence>
<dbReference type="EMBL" id="CP009928">
    <property type="protein sequence ID" value="AKK71640.1"/>
    <property type="molecule type" value="Genomic_DNA"/>
</dbReference>
<name>A0A0G3LZ41_CHRGL</name>
<dbReference type="AlphaFoldDB" id="A0A0G3LZ41"/>
<gene>
    <name evidence="1" type="ORF">OK18_02400</name>
</gene>
<dbReference type="KEGG" id="cgn:OK18_02400"/>